<evidence type="ECO:0000313" key="4">
    <source>
        <dbReference type="EMBL" id="RZC33903.1"/>
    </source>
</evidence>
<dbReference type="EMBL" id="QDEB01084612">
    <property type="protein sequence ID" value="RZC33903.1"/>
    <property type="molecule type" value="Genomic_DNA"/>
</dbReference>
<gene>
    <name evidence="4" type="ORF">BDFB_013754</name>
</gene>
<sequence length="113" mass="12814">MAGRDKLQEMHSKRPHENVRGLILVIDSSDVNHMDAVLLILRNMLQNNTLNNAPLLIFANKQDIPSSLPVHELVKLLELNECELLKKRPWHIQGICALSGEGLLEGFDWLSNQ</sequence>
<dbReference type="Pfam" id="PF00025">
    <property type="entry name" value="Arf"/>
    <property type="match status" value="1"/>
</dbReference>
<dbReference type="OrthoDB" id="2011769at2759"/>
<comment type="caution">
    <text evidence="4">The sequence shown here is derived from an EMBL/GenBank/DDBJ whole genome shotgun (WGS) entry which is preliminary data.</text>
</comment>
<keyword evidence="1 3" id="KW-0547">Nucleotide-binding</keyword>
<dbReference type="PROSITE" id="PS51417">
    <property type="entry name" value="ARF"/>
    <property type="match status" value="1"/>
</dbReference>
<evidence type="ECO:0000256" key="1">
    <source>
        <dbReference type="ARBA" id="ARBA00022741"/>
    </source>
</evidence>
<reference evidence="4 5" key="1">
    <citation type="submission" date="2017-03" db="EMBL/GenBank/DDBJ databases">
        <title>Genome of the blue death feigning beetle - Asbolus verrucosus.</title>
        <authorList>
            <person name="Rider S.D."/>
        </authorList>
    </citation>
    <scope>NUCLEOTIDE SEQUENCE [LARGE SCALE GENOMIC DNA]</scope>
    <source>
        <strain evidence="4">Butters</strain>
        <tissue evidence="4">Head and leg muscle</tissue>
    </source>
</reference>
<dbReference type="Gene3D" id="3.40.50.300">
    <property type="entry name" value="P-loop containing nucleotide triphosphate hydrolases"/>
    <property type="match status" value="1"/>
</dbReference>
<feature type="binding site" evidence="3">
    <location>
        <begin position="60"/>
        <end position="63"/>
    </location>
    <ligand>
        <name>GTP</name>
        <dbReference type="ChEBI" id="CHEBI:37565"/>
    </ligand>
</feature>
<dbReference type="InterPro" id="IPR027417">
    <property type="entry name" value="P-loop_NTPase"/>
</dbReference>
<dbReference type="Proteomes" id="UP000292052">
    <property type="component" value="Unassembled WGS sequence"/>
</dbReference>
<proteinExistence type="predicted"/>
<keyword evidence="5" id="KW-1185">Reference proteome</keyword>
<dbReference type="InterPro" id="IPR024156">
    <property type="entry name" value="Small_GTPase_ARF"/>
</dbReference>
<evidence type="ECO:0000313" key="5">
    <source>
        <dbReference type="Proteomes" id="UP000292052"/>
    </source>
</evidence>
<dbReference type="SMART" id="SM00177">
    <property type="entry name" value="ARF"/>
    <property type="match status" value="1"/>
</dbReference>
<dbReference type="STRING" id="1661398.A0A482VMJ7"/>
<evidence type="ECO:0000256" key="3">
    <source>
        <dbReference type="PIRSR" id="PIRSR606689-1"/>
    </source>
</evidence>
<protein>
    <submittedName>
        <fullName evidence="4">Arf and/or G-alpha domain containing protein</fullName>
    </submittedName>
</protein>
<feature type="binding site" evidence="3">
    <location>
        <position position="3"/>
    </location>
    <ligand>
        <name>GTP</name>
        <dbReference type="ChEBI" id="CHEBI:37565"/>
    </ligand>
</feature>
<dbReference type="GO" id="GO:0003924">
    <property type="term" value="F:GTPase activity"/>
    <property type="evidence" value="ECO:0007669"/>
    <property type="project" value="InterPro"/>
</dbReference>
<accession>A0A482VMJ7</accession>
<dbReference type="InterPro" id="IPR006689">
    <property type="entry name" value="Small_GTPase_ARF/SAR"/>
</dbReference>
<dbReference type="AlphaFoldDB" id="A0A482VMJ7"/>
<dbReference type="SUPFAM" id="SSF52540">
    <property type="entry name" value="P-loop containing nucleoside triphosphate hydrolases"/>
    <property type="match status" value="1"/>
</dbReference>
<keyword evidence="2 3" id="KW-0342">GTP-binding</keyword>
<organism evidence="4 5">
    <name type="scientific">Asbolus verrucosus</name>
    <name type="common">Desert ironclad beetle</name>
    <dbReference type="NCBI Taxonomy" id="1661398"/>
    <lineage>
        <taxon>Eukaryota</taxon>
        <taxon>Metazoa</taxon>
        <taxon>Ecdysozoa</taxon>
        <taxon>Arthropoda</taxon>
        <taxon>Hexapoda</taxon>
        <taxon>Insecta</taxon>
        <taxon>Pterygota</taxon>
        <taxon>Neoptera</taxon>
        <taxon>Endopterygota</taxon>
        <taxon>Coleoptera</taxon>
        <taxon>Polyphaga</taxon>
        <taxon>Cucujiformia</taxon>
        <taxon>Tenebrionidae</taxon>
        <taxon>Pimeliinae</taxon>
        <taxon>Asbolus</taxon>
    </lineage>
</organism>
<dbReference type="PANTHER" id="PTHR11711">
    <property type="entry name" value="ADP RIBOSYLATION FACTOR-RELATED"/>
    <property type="match status" value="1"/>
</dbReference>
<evidence type="ECO:0000256" key="2">
    <source>
        <dbReference type="ARBA" id="ARBA00023134"/>
    </source>
</evidence>
<feature type="non-terminal residue" evidence="4">
    <location>
        <position position="113"/>
    </location>
</feature>
<dbReference type="GO" id="GO:0005525">
    <property type="term" value="F:GTP binding"/>
    <property type="evidence" value="ECO:0007669"/>
    <property type="project" value="UniProtKB-KW"/>
</dbReference>
<name>A0A482VMJ7_ASBVE</name>